<evidence type="ECO:0000313" key="2">
    <source>
        <dbReference type="EMBL" id="KAJ1216362.1"/>
    </source>
</evidence>
<accession>A0AAV7WUI6</accession>
<evidence type="ECO:0000256" key="1">
    <source>
        <dbReference type="SAM" id="MobiDB-lite"/>
    </source>
</evidence>
<gene>
    <name evidence="2" type="ORF">NDU88_003965</name>
</gene>
<dbReference type="EMBL" id="JANPWB010000001">
    <property type="protein sequence ID" value="KAJ1216362.1"/>
    <property type="molecule type" value="Genomic_DNA"/>
</dbReference>
<organism evidence="2 3">
    <name type="scientific">Pleurodeles waltl</name>
    <name type="common">Iberian ribbed newt</name>
    <dbReference type="NCBI Taxonomy" id="8319"/>
    <lineage>
        <taxon>Eukaryota</taxon>
        <taxon>Metazoa</taxon>
        <taxon>Chordata</taxon>
        <taxon>Craniata</taxon>
        <taxon>Vertebrata</taxon>
        <taxon>Euteleostomi</taxon>
        <taxon>Amphibia</taxon>
        <taxon>Batrachia</taxon>
        <taxon>Caudata</taxon>
        <taxon>Salamandroidea</taxon>
        <taxon>Salamandridae</taxon>
        <taxon>Pleurodelinae</taxon>
        <taxon>Pleurodeles</taxon>
    </lineage>
</organism>
<keyword evidence="3" id="KW-1185">Reference proteome</keyword>
<dbReference type="AlphaFoldDB" id="A0AAV7WUI6"/>
<reference evidence="2" key="1">
    <citation type="journal article" date="2022" name="bioRxiv">
        <title>Sequencing and chromosome-scale assembly of the giantPleurodeles waltlgenome.</title>
        <authorList>
            <person name="Brown T."/>
            <person name="Elewa A."/>
            <person name="Iarovenko S."/>
            <person name="Subramanian E."/>
            <person name="Araus A.J."/>
            <person name="Petzold A."/>
            <person name="Susuki M."/>
            <person name="Suzuki K.-i.T."/>
            <person name="Hayashi T."/>
            <person name="Toyoda A."/>
            <person name="Oliveira C."/>
            <person name="Osipova E."/>
            <person name="Leigh N.D."/>
            <person name="Simon A."/>
            <person name="Yun M.H."/>
        </authorList>
    </citation>
    <scope>NUCLEOTIDE SEQUENCE</scope>
    <source>
        <strain evidence="2">20211129_DDA</strain>
        <tissue evidence="2">Liver</tissue>
    </source>
</reference>
<feature type="compositionally biased region" description="Basic and acidic residues" evidence="1">
    <location>
        <begin position="28"/>
        <end position="58"/>
    </location>
</feature>
<protein>
    <submittedName>
        <fullName evidence="2">Uncharacterized protein</fullName>
    </submittedName>
</protein>
<feature type="region of interest" description="Disordered" evidence="1">
    <location>
        <begin position="1"/>
        <end position="75"/>
    </location>
</feature>
<comment type="caution">
    <text evidence="2">The sequence shown here is derived from an EMBL/GenBank/DDBJ whole genome shotgun (WGS) entry which is preliminary data.</text>
</comment>
<proteinExistence type="predicted"/>
<dbReference type="Proteomes" id="UP001066276">
    <property type="component" value="Chromosome 1_1"/>
</dbReference>
<sequence length="92" mass="10636">MRKIRKTPGLLFKSADQSRNQDPCGPDAETRTAGPREHTNEPATLQEKRGQTRPLEERKEEDEISDQKKEDIHQLLPTNHPITILFVLHQDQ</sequence>
<name>A0AAV7WUI6_PLEWA</name>
<evidence type="ECO:0000313" key="3">
    <source>
        <dbReference type="Proteomes" id="UP001066276"/>
    </source>
</evidence>